<feature type="repeat" description="TPR" evidence="3">
    <location>
        <begin position="182"/>
        <end position="215"/>
    </location>
</feature>
<proteinExistence type="predicted"/>
<feature type="repeat" description="TPR" evidence="3">
    <location>
        <begin position="284"/>
        <end position="317"/>
    </location>
</feature>
<dbReference type="InterPro" id="IPR050498">
    <property type="entry name" value="Ycf3"/>
</dbReference>
<keyword evidence="1" id="KW-0677">Repeat</keyword>
<keyword evidence="2 3" id="KW-0802">TPR repeat</keyword>
<dbReference type="PROSITE" id="PS50005">
    <property type="entry name" value="TPR"/>
    <property type="match status" value="3"/>
</dbReference>
<dbReference type="SMART" id="SM00028">
    <property type="entry name" value="TPR"/>
    <property type="match status" value="9"/>
</dbReference>
<accession>A0ABS0WV38</accession>
<dbReference type="InterPro" id="IPR011990">
    <property type="entry name" value="TPR-like_helical_dom_sf"/>
</dbReference>
<comment type="caution">
    <text evidence="4">The sequence shown here is derived from an EMBL/GenBank/DDBJ whole genome shotgun (WGS) entry which is preliminary data.</text>
</comment>
<dbReference type="SUPFAM" id="SSF48452">
    <property type="entry name" value="TPR-like"/>
    <property type="match status" value="2"/>
</dbReference>
<dbReference type="Pfam" id="PF13181">
    <property type="entry name" value="TPR_8"/>
    <property type="match status" value="2"/>
</dbReference>
<evidence type="ECO:0000256" key="3">
    <source>
        <dbReference type="PROSITE-ProRule" id="PRU00339"/>
    </source>
</evidence>
<dbReference type="InterPro" id="IPR019734">
    <property type="entry name" value="TPR_rpt"/>
</dbReference>
<dbReference type="EMBL" id="JAEHFJ010000009">
    <property type="protein sequence ID" value="MBJ2175808.1"/>
    <property type="molecule type" value="Genomic_DNA"/>
</dbReference>
<dbReference type="Gene3D" id="1.25.40.10">
    <property type="entry name" value="Tetratricopeptide repeat domain"/>
    <property type="match status" value="3"/>
</dbReference>
<sequence length="443" mass="51757">MLKTNSVYFFDSTEFEEIIIHYMNVGKMSLAKKALDLGLRQHPDSVALKLAFVEVLLYEDKINKAEELLIELEEIEPLNDQVFLHKASLLSKKDKHIDAILALNQALLYTEDEADVYSMIGMEYLYMEDFDTARLNFAKCLEVEFDDYSALYNVIYCFDMLDQHKEAIDYLLNYIEKDPYSEIAWHQLGRQYFMMDNFLEALSAFDYSILIDEYFIGAYLEKAKTLEELGRFEEAIANYQLTISLDDGTSFAYLRIANCYEQMGVTKQALKYYNITVKEDPLLDKGWLALTNLYVKNKDYQKALYFINKALLIDEDNSIYWMRYAEINLKLNFYEEATKGFQKCLDLEDYTLDIFIALADILQFIGDFDDAIAVLLRAKKLYEDFAEIEYRLAGLHILSQKENEGLALLKVALKIDYDYHYIIKELYPSVYDLEAVRVLIATS</sequence>
<dbReference type="Pfam" id="PF13174">
    <property type="entry name" value="TPR_6"/>
    <property type="match status" value="1"/>
</dbReference>
<dbReference type="Pfam" id="PF13432">
    <property type="entry name" value="TPR_16"/>
    <property type="match status" value="1"/>
</dbReference>
<evidence type="ECO:0000313" key="5">
    <source>
        <dbReference type="Proteomes" id="UP000623301"/>
    </source>
</evidence>
<evidence type="ECO:0000313" key="4">
    <source>
        <dbReference type="EMBL" id="MBJ2175808.1"/>
    </source>
</evidence>
<dbReference type="PANTHER" id="PTHR44858:SF1">
    <property type="entry name" value="UDP-N-ACETYLGLUCOSAMINE--PEPTIDE N-ACETYLGLUCOSAMINYLTRANSFERASE SPINDLY-RELATED"/>
    <property type="match status" value="1"/>
</dbReference>
<reference evidence="4 5" key="1">
    <citation type="submission" date="2020-12" db="EMBL/GenBank/DDBJ databases">
        <title>Aureibaculum luteum sp. nov. and Aureibaculum flavum sp. nov., novel members of the family Flavobacteriaceae isolated from Antarctic intertidal sediments.</title>
        <authorList>
            <person name="He X."/>
            <person name="Zhang X."/>
        </authorList>
    </citation>
    <scope>NUCLEOTIDE SEQUENCE [LARGE SCALE GENOMIC DNA]</scope>
    <source>
        <strain evidence="4 5">A20</strain>
    </source>
</reference>
<dbReference type="Proteomes" id="UP000623301">
    <property type="component" value="Unassembled WGS sequence"/>
</dbReference>
<evidence type="ECO:0000256" key="1">
    <source>
        <dbReference type="ARBA" id="ARBA00022737"/>
    </source>
</evidence>
<feature type="repeat" description="TPR" evidence="3">
    <location>
        <begin position="114"/>
        <end position="147"/>
    </location>
</feature>
<organism evidence="4 5">
    <name type="scientific">Aureibaculum flavum</name>
    <dbReference type="NCBI Taxonomy" id="2795986"/>
    <lineage>
        <taxon>Bacteria</taxon>
        <taxon>Pseudomonadati</taxon>
        <taxon>Bacteroidota</taxon>
        <taxon>Flavobacteriia</taxon>
        <taxon>Flavobacteriales</taxon>
        <taxon>Flavobacteriaceae</taxon>
        <taxon>Aureibaculum</taxon>
    </lineage>
</organism>
<keyword evidence="5" id="KW-1185">Reference proteome</keyword>
<dbReference type="PANTHER" id="PTHR44858">
    <property type="entry name" value="TETRATRICOPEPTIDE REPEAT PROTEIN 6"/>
    <property type="match status" value="1"/>
</dbReference>
<gene>
    <name evidence="4" type="ORF">JBL43_16255</name>
</gene>
<name>A0ABS0WV38_9FLAO</name>
<protein>
    <submittedName>
        <fullName evidence="4">Tetratricopeptide repeat protein</fullName>
    </submittedName>
</protein>
<evidence type="ECO:0000256" key="2">
    <source>
        <dbReference type="ARBA" id="ARBA00022803"/>
    </source>
</evidence>